<keyword evidence="1" id="KW-0472">Membrane</keyword>
<comment type="caution">
    <text evidence="2">The sequence shown here is derived from an EMBL/GenBank/DDBJ whole genome shotgun (WGS) entry which is preliminary data.</text>
</comment>
<reference evidence="2 3" key="1">
    <citation type="submission" date="2024-06" db="EMBL/GenBank/DDBJ databases">
        <title>Genome of Rhodovulum iodosum, a marine photoferrotroph.</title>
        <authorList>
            <person name="Bianchini G."/>
            <person name="Nikeleit V."/>
            <person name="Kappler A."/>
            <person name="Bryce C."/>
            <person name="Sanchez-Baracaldo P."/>
        </authorList>
    </citation>
    <scope>NUCLEOTIDE SEQUENCE [LARGE SCALE GENOMIC DNA]</scope>
    <source>
        <strain evidence="2 3">UT/N1</strain>
    </source>
</reference>
<evidence type="ECO:0000256" key="1">
    <source>
        <dbReference type="SAM" id="Phobius"/>
    </source>
</evidence>
<name>A0ABV3XVV9_9RHOB</name>
<keyword evidence="1" id="KW-0812">Transmembrane</keyword>
<accession>A0ABV3XVV9</accession>
<dbReference type="RefSeq" id="WP_125403854.1">
    <property type="nucleotide sequence ID" value="NZ_JBEHHI010000003.1"/>
</dbReference>
<gene>
    <name evidence="2" type="ORF">Ga0609869_002839</name>
</gene>
<keyword evidence="3" id="KW-1185">Reference proteome</keyword>
<dbReference type="InterPro" id="IPR020308">
    <property type="entry name" value="Uncharacterised_Ynq1"/>
</dbReference>
<organism evidence="2 3">
    <name type="scientific">Rhodovulum iodosum</name>
    <dbReference type="NCBI Taxonomy" id="68291"/>
    <lineage>
        <taxon>Bacteria</taxon>
        <taxon>Pseudomonadati</taxon>
        <taxon>Pseudomonadota</taxon>
        <taxon>Alphaproteobacteria</taxon>
        <taxon>Rhodobacterales</taxon>
        <taxon>Paracoccaceae</taxon>
        <taxon>Rhodovulum</taxon>
    </lineage>
</organism>
<sequence length="78" mass="8552">MHVTAGGDQDRALARQARLVAVVIAVTMLVWVAAQALGGRMGLPARYAFLVDFAALAAFVWALVVTFRLWRARRNNRG</sequence>
<proteinExistence type="predicted"/>
<protein>
    <submittedName>
        <fullName evidence="2">ABC-type transport system involved in cytochrome bd biosynthesis fused ATPase/permease subunit</fullName>
    </submittedName>
</protein>
<dbReference type="Proteomes" id="UP001560019">
    <property type="component" value="Unassembled WGS sequence"/>
</dbReference>
<evidence type="ECO:0000313" key="2">
    <source>
        <dbReference type="EMBL" id="MEX5729486.1"/>
    </source>
</evidence>
<feature type="transmembrane region" description="Helical" evidence="1">
    <location>
        <begin position="49"/>
        <end position="70"/>
    </location>
</feature>
<dbReference type="Pfam" id="PF17272">
    <property type="entry name" value="DUF5337"/>
    <property type="match status" value="1"/>
</dbReference>
<dbReference type="EMBL" id="JBEHHI010000003">
    <property type="protein sequence ID" value="MEX5729486.1"/>
    <property type="molecule type" value="Genomic_DNA"/>
</dbReference>
<evidence type="ECO:0000313" key="3">
    <source>
        <dbReference type="Proteomes" id="UP001560019"/>
    </source>
</evidence>
<keyword evidence="1" id="KW-1133">Transmembrane helix</keyword>
<feature type="transmembrane region" description="Helical" evidence="1">
    <location>
        <begin position="19"/>
        <end position="37"/>
    </location>
</feature>